<dbReference type="GO" id="GO:0005507">
    <property type="term" value="F:copper ion binding"/>
    <property type="evidence" value="ECO:0007669"/>
    <property type="project" value="TreeGrafter"/>
</dbReference>
<dbReference type="InterPro" id="IPR011322">
    <property type="entry name" value="N-reg_PII-like_a/b"/>
</dbReference>
<dbReference type="Pfam" id="PF03091">
    <property type="entry name" value="CutA1"/>
    <property type="match status" value="1"/>
</dbReference>
<comment type="caution">
    <text evidence="2">The sequence shown here is derived from an EMBL/GenBank/DDBJ whole genome shotgun (WGS) entry which is preliminary data.</text>
</comment>
<dbReference type="AlphaFoldDB" id="U5DF24"/>
<name>U5DF24_9CHRO</name>
<dbReference type="InParanoid" id="U5DF24"/>
<dbReference type="STRING" id="582515.KR51_00036130"/>
<dbReference type="SUPFAM" id="SSF54913">
    <property type="entry name" value="GlnB-like"/>
    <property type="match status" value="1"/>
</dbReference>
<protein>
    <recommendedName>
        <fullName evidence="4">Divalent-cation tolerance protein CutA</fullName>
    </recommendedName>
</protein>
<dbReference type="InterPro" id="IPR004323">
    <property type="entry name" value="Ion_tolerance_CutA"/>
</dbReference>
<dbReference type="eggNOG" id="COG1324">
    <property type="taxonomic scope" value="Bacteria"/>
</dbReference>
<accession>U5DF24</accession>
<dbReference type="InterPro" id="IPR015867">
    <property type="entry name" value="N-reg_PII/ATP_PRibTrfase_C"/>
</dbReference>
<dbReference type="PANTHER" id="PTHR23419:SF8">
    <property type="entry name" value="FI09726P"/>
    <property type="match status" value="1"/>
</dbReference>
<reference evidence="2 3" key="1">
    <citation type="submission" date="2013-05" db="EMBL/GenBank/DDBJ databases">
        <title>Draft genome sequence of Rubidibacter lacunae KORDI 51-2.</title>
        <authorList>
            <person name="Choi D.H."/>
            <person name="Noh J.H."/>
            <person name="Kwon K.-K."/>
            <person name="Lee J.-H."/>
            <person name="Ryu J.-Y."/>
        </authorList>
    </citation>
    <scope>NUCLEOTIDE SEQUENCE [LARGE SCALE GENOMIC DNA]</scope>
    <source>
        <strain evidence="2 3">KORDI 51-2</strain>
    </source>
</reference>
<evidence type="ECO:0000313" key="3">
    <source>
        <dbReference type="Proteomes" id="UP000016960"/>
    </source>
</evidence>
<keyword evidence="3" id="KW-1185">Reference proteome</keyword>
<evidence type="ECO:0000313" key="2">
    <source>
        <dbReference type="EMBL" id="ERN39912.1"/>
    </source>
</evidence>
<dbReference type="PANTHER" id="PTHR23419">
    <property type="entry name" value="DIVALENT CATION TOLERANCE CUTA-RELATED"/>
    <property type="match status" value="1"/>
</dbReference>
<gene>
    <name evidence="2" type="ORF">KR51_00036130</name>
</gene>
<comment type="similarity">
    <text evidence="1">Belongs to the CutA family.</text>
</comment>
<dbReference type="Gene3D" id="3.30.70.120">
    <property type="match status" value="1"/>
</dbReference>
<dbReference type="Proteomes" id="UP000016960">
    <property type="component" value="Unassembled WGS sequence"/>
</dbReference>
<dbReference type="EMBL" id="ASSJ01000084">
    <property type="protein sequence ID" value="ERN39912.1"/>
    <property type="molecule type" value="Genomic_DNA"/>
</dbReference>
<proteinExistence type="inferred from homology"/>
<evidence type="ECO:0008006" key="4">
    <source>
        <dbReference type="Google" id="ProtNLM"/>
    </source>
</evidence>
<dbReference type="GO" id="GO:0010038">
    <property type="term" value="P:response to metal ion"/>
    <property type="evidence" value="ECO:0007669"/>
    <property type="project" value="InterPro"/>
</dbReference>
<evidence type="ECO:0000256" key="1">
    <source>
        <dbReference type="ARBA" id="ARBA00010169"/>
    </source>
</evidence>
<organism evidence="2 3">
    <name type="scientific">Rubidibacter lacunae KORDI 51-2</name>
    <dbReference type="NCBI Taxonomy" id="582515"/>
    <lineage>
        <taxon>Bacteria</taxon>
        <taxon>Bacillati</taxon>
        <taxon>Cyanobacteriota</taxon>
        <taxon>Cyanophyceae</taxon>
        <taxon>Oscillatoriophycideae</taxon>
        <taxon>Chroococcales</taxon>
        <taxon>Aphanothecaceae</taxon>
        <taxon>Rubidibacter</taxon>
    </lineage>
</organism>
<dbReference type="RefSeq" id="WP_022609243.1">
    <property type="nucleotide sequence ID" value="NZ_ASSJ01000084.1"/>
</dbReference>
<sequence length="115" mass="12530">MQGLMQPGAADYGVVLITAASEAEAREIASTLVQEQLAACATLFPVQSVYAWKGEICSEPEWQLLVKTDLARFDAIASRVCELHSYELPEILALPIAAGLPPYLTWIGKTLRPLE</sequence>